<evidence type="ECO:0000313" key="2">
    <source>
        <dbReference type="EMBL" id="GEA59463.1"/>
    </source>
</evidence>
<evidence type="ECO:0000313" key="3">
    <source>
        <dbReference type="Proteomes" id="UP000318242"/>
    </source>
</evidence>
<keyword evidence="1" id="KW-0732">Signal</keyword>
<feature type="signal peptide" evidence="1">
    <location>
        <begin position="1"/>
        <end position="34"/>
    </location>
</feature>
<gene>
    <name evidence="2" type="ORF">VCO01S_06560</name>
</gene>
<comment type="caution">
    <text evidence="2">The sequence shown here is derived from an EMBL/GenBank/DDBJ whole genome shotgun (WGS) entry which is preliminary data.</text>
</comment>
<organism evidence="2 3">
    <name type="scientific">Vibrio comitans NBRC 102076</name>
    <dbReference type="NCBI Taxonomy" id="1219078"/>
    <lineage>
        <taxon>Bacteria</taxon>
        <taxon>Pseudomonadati</taxon>
        <taxon>Pseudomonadota</taxon>
        <taxon>Gammaproteobacteria</taxon>
        <taxon>Vibrionales</taxon>
        <taxon>Vibrionaceae</taxon>
        <taxon>Vibrio</taxon>
    </lineage>
</organism>
<dbReference type="EMBL" id="BJLH01000002">
    <property type="protein sequence ID" value="GEA59463.1"/>
    <property type="molecule type" value="Genomic_DNA"/>
</dbReference>
<reference evidence="2 3" key="1">
    <citation type="submission" date="2019-06" db="EMBL/GenBank/DDBJ databases">
        <title>Whole genome shotgun sequence of Vibrio comitans NBRC 102076.</title>
        <authorList>
            <person name="Hosoyama A."/>
            <person name="Uohara A."/>
            <person name="Ohji S."/>
            <person name="Ichikawa N."/>
        </authorList>
    </citation>
    <scope>NUCLEOTIDE SEQUENCE [LARGE SCALE GENOMIC DNA]</scope>
    <source>
        <strain evidence="2 3">NBRC 102076</strain>
    </source>
</reference>
<dbReference type="AlphaFoldDB" id="A0A4Y3IIY7"/>
<feature type="chain" id="PRO_5021268984" evidence="1">
    <location>
        <begin position="35"/>
        <end position="136"/>
    </location>
</feature>
<keyword evidence="3" id="KW-1185">Reference proteome</keyword>
<name>A0A4Y3IIY7_9VIBR</name>
<dbReference type="Proteomes" id="UP000318242">
    <property type="component" value="Unassembled WGS sequence"/>
</dbReference>
<accession>A0A4Y3IIY7</accession>
<protein>
    <submittedName>
        <fullName evidence="2">Uncharacterized protein</fullName>
    </submittedName>
</protein>
<proteinExistence type="predicted"/>
<sequence>MSTDTKVSLVMKKSVMFSFTASVLALFTATQAMALTVNPPPTTETFIQQARCGGYAAFLAKEANISQYHDRMFKHIEQAAVTTLALNPGITEGEALVSAASETARQLGWEQANAFHSGDMQTHQKMIMNQYLEQCS</sequence>
<evidence type="ECO:0000256" key="1">
    <source>
        <dbReference type="SAM" id="SignalP"/>
    </source>
</evidence>